<reference evidence="1" key="1">
    <citation type="submission" date="2020-06" db="EMBL/GenBank/DDBJ databases">
        <authorList>
            <person name="Li T."/>
            <person name="Hu X."/>
            <person name="Zhang T."/>
            <person name="Song X."/>
            <person name="Zhang H."/>
            <person name="Dai N."/>
            <person name="Sheng W."/>
            <person name="Hou X."/>
            <person name="Wei L."/>
        </authorList>
    </citation>
    <scope>NUCLEOTIDE SEQUENCE</scope>
    <source>
        <strain evidence="1">KEN1</strain>
        <tissue evidence="1">Leaf</tissue>
    </source>
</reference>
<protein>
    <submittedName>
        <fullName evidence="1">Uncharacterized protein</fullName>
    </submittedName>
</protein>
<evidence type="ECO:0000313" key="1">
    <source>
        <dbReference type="EMBL" id="KAL0416533.1"/>
    </source>
</evidence>
<name>A0AAW2UHB6_9LAMI</name>
<gene>
    <name evidence="1" type="ORF">Slati_3485200</name>
</gene>
<dbReference type="AlphaFoldDB" id="A0AAW2UHB6"/>
<sequence>MHCRWSLRSLVARVAGRHPQLARVVADRRLLQACCSQRAHAISWSRYSRSLLEEVAGSLHAEGTGALHATTSAT</sequence>
<dbReference type="EMBL" id="JACGWN010000012">
    <property type="protein sequence ID" value="KAL0416533.1"/>
    <property type="molecule type" value="Genomic_DNA"/>
</dbReference>
<organism evidence="1">
    <name type="scientific">Sesamum latifolium</name>
    <dbReference type="NCBI Taxonomy" id="2727402"/>
    <lineage>
        <taxon>Eukaryota</taxon>
        <taxon>Viridiplantae</taxon>
        <taxon>Streptophyta</taxon>
        <taxon>Embryophyta</taxon>
        <taxon>Tracheophyta</taxon>
        <taxon>Spermatophyta</taxon>
        <taxon>Magnoliopsida</taxon>
        <taxon>eudicotyledons</taxon>
        <taxon>Gunneridae</taxon>
        <taxon>Pentapetalae</taxon>
        <taxon>asterids</taxon>
        <taxon>lamiids</taxon>
        <taxon>Lamiales</taxon>
        <taxon>Pedaliaceae</taxon>
        <taxon>Sesamum</taxon>
    </lineage>
</organism>
<comment type="caution">
    <text evidence="1">The sequence shown here is derived from an EMBL/GenBank/DDBJ whole genome shotgun (WGS) entry which is preliminary data.</text>
</comment>
<reference evidence="1" key="2">
    <citation type="journal article" date="2024" name="Plant">
        <title>Genomic evolution and insights into agronomic trait innovations of Sesamum species.</title>
        <authorList>
            <person name="Miao H."/>
            <person name="Wang L."/>
            <person name="Qu L."/>
            <person name="Liu H."/>
            <person name="Sun Y."/>
            <person name="Le M."/>
            <person name="Wang Q."/>
            <person name="Wei S."/>
            <person name="Zheng Y."/>
            <person name="Lin W."/>
            <person name="Duan Y."/>
            <person name="Cao H."/>
            <person name="Xiong S."/>
            <person name="Wang X."/>
            <person name="Wei L."/>
            <person name="Li C."/>
            <person name="Ma Q."/>
            <person name="Ju M."/>
            <person name="Zhao R."/>
            <person name="Li G."/>
            <person name="Mu C."/>
            <person name="Tian Q."/>
            <person name="Mei H."/>
            <person name="Zhang T."/>
            <person name="Gao T."/>
            <person name="Zhang H."/>
        </authorList>
    </citation>
    <scope>NUCLEOTIDE SEQUENCE</scope>
    <source>
        <strain evidence="1">KEN1</strain>
    </source>
</reference>
<proteinExistence type="predicted"/>
<accession>A0AAW2UHB6</accession>